<sequence>MADTLRHPGPPAEPRLMLSPTRAEWRRITLPADMPMDRAIAQALAGADSAWISFQDAQGDLRFVWPERASDGLHAAWYSTPRALTGARIARAGIVWGLRDGQGFGHCHGCWGDTMGHLLLDASVLARPVQAEAWIFRDARFKAGDDAETAFTLFKPHGGCDGMAQAALLRLAPHVELVPALMTALTRLGWDSAQAMGLGSLNVARFSDGTVLDSHATEFLIRPGRISVSAPSVAVDIVGIGGVRAAGVLAETGNRICVTAELILIDQRE</sequence>
<dbReference type="RefSeq" id="WP_272860328.1">
    <property type="nucleotide sequence ID" value="NZ_CP067134.1"/>
</dbReference>
<reference evidence="1 2" key="1">
    <citation type="submission" date="2021-01" db="EMBL/GenBank/DDBJ databases">
        <title>Biogeographic distribution of Paracoccus.</title>
        <authorList>
            <person name="Hollensteiner J."/>
            <person name="Leineberger J."/>
            <person name="Brinkhoff T."/>
            <person name="Daniel R."/>
        </authorList>
    </citation>
    <scope>NUCLEOTIDE SEQUENCE [LARGE SCALE GENOMIC DNA]</scope>
    <source>
        <strain evidence="1 2">LMG25392</strain>
    </source>
</reference>
<gene>
    <name evidence="1" type="ORF">JHW45_07830</name>
</gene>
<protein>
    <recommendedName>
        <fullName evidence="3">DUF296 domain-containing protein</fullName>
    </recommendedName>
</protein>
<evidence type="ECO:0000313" key="1">
    <source>
        <dbReference type="EMBL" id="WCR12220.1"/>
    </source>
</evidence>
<evidence type="ECO:0008006" key="3">
    <source>
        <dbReference type="Google" id="ProtNLM"/>
    </source>
</evidence>
<dbReference type="EMBL" id="CP067134">
    <property type="protein sequence ID" value="WCR12220.1"/>
    <property type="molecule type" value="Genomic_DNA"/>
</dbReference>
<name>A0ABY7SZI8_9RHOB</name>
<keyword evidence="2" id="KW-1185">Reference proteome</keyword>
<organism evidence="1 2">
    <name type="scientific">Paracoccus stylophorae</name>
    <dbReference type="NCBI Taxonomy" id="659350"/>
    <lineage>
        <taxon>Bacteria</taxon>
        <taxon>Pseudomonadati</taxon>
        <taxon>Pseudomonadota</taxon>
        <taxon>Alphaproteobacteria</taxon>
        <taxon>Rhodobacterales</taxon>
        <taxon>Paracoccaceae</taxon>
        <taxon>Paracoccus</taxon>
    </lineage>
</organism>
<proteinExistence type="predicted"/>
<dbReference type="Proteomes" id="UP001218412">
    <property type="component" value="Chromosome"/>
</dbReference>
<dbReference type="SUPFAM" id="SSF117856">
    <property type="entry name" value="AF0104/ALDC/Ptd012-like"/>
    <property type="match status" value="1"/>
</dbReference>
<evidence type="ECO:0000313" key="2">
    <source>
        <dbReference type="Proteomes" id="UP001218412"/>
    </source>
</evidence>
<accession>A0ABY7SZI8</accession>